<proteinExistence type="predicted"/>
<dbReference type="AlphaFoldDB" id="A0A1G8HJW8"/>
<gene>
    <name evidence="2" type="ORF">SAMN05216272_105282</name>
</gene>
<evidence type="ECO:0000256" key="1">
    <source>
        <dbReference type="SAM" id="MobiDB-lite"/>
    </source>
</evidence>
<dbReference type="EMBL" id="FNDS01000005">
    <property type="protein sequence ID" value="SDI07007.1"/>
    <property type="molecule type" value="Genomic_DNA"/>
</dbReference>
<reference evidence="3" key="1">
    <citation type="submission" date="2016-10" db="EMBL/GenBank/DDBJ databases">
        <authorList>
            <person name="Varghese N."/>
            <person name="Submissions S."/>
        </authorList>
    </citation>
    <scope>NUCLEOTIDE SEQUENCE [LARGE SCALE GENOMIC DNA]</scope>
    <source>
        <strain evidence="3">CCM 7469</strain>
    </source>
</reference>
<protein>
    <submittedName>
        <fullName evidence="2">Uncharacterized protein</fullName>
    </submittedName>
</protein>
<feature type="region of interest" description="Disordered" evidence="1">
    <location>
        <begin position="56"/>
        <end position="75"/>
    </location>
</feature>
<evidence type="ECO:0000313" key="3">
    <source>
        <dbReference type="Proteomes" id="UP000199636"/>
    </source>
</evidence>
<organism evidence="2 3">
    <name type="scientific">Pseudomonas panipatensis</name>
    <dbReference type="NCBI Taxonomy" id="428992"/>
    <lineage>
        <taxon>Bacteria</taxon>
        <taxon>Pseudomonadati</taxon>
        <taxon>Pseudomonadota</taxon>
        <taxon>Gammaproteobacteria</taxon>
        <taxon>Pseudomonadales</taxon>
        <taxon>Pseudomonadaceae</taxon>
        <taxon>Pseudomonas</taxon>
    </lineage>
</organism>
<name>A0A1G8HJW8_9PSED</name>
<accession>A0A1G8HJW8</accession>
<dbReference type="RefSeq" id="WP_090263193.1">
    <property type="nucleotide sequence ID" value="NZ_FNDS01000005.1"/>
</dbReference>
<keyword evidence="3" id="KW-1185">Reference proteome</keyword>
<dbReference type="Proteomes" id="UP000199636">
    <property type="component" value="Unassembled WGS sequence"/>
</dbReference>
<sequence>MTDRSISSSVPVTQEQANLILRNMEEFKAIMLQQLHEQARTNELLAALAEALSDGEDYGEDGYVDSPTYLNGSPR</sequence>
<evidence type="ECO:0000313" key="2">
    <source>
        <dbReference type="EMBL" id="SDI07007.1"/>
    </source>
</evidence>